<reference evidence="20 21" key="1">
    <citation type="journal article" date="2023" name="Hortic Res">
        <title>Pangenome of water caltrop reveals structural variations and asymmetric subgenome divergence after allopolyploidization.</title>
        <authorList>
            <person name="Zhang X."/>
            <person name="Chen Y."/>
            <person name="Wang L."/>
            <person name="Yuan Y."/>
            <person name="Fang M."/>
            <person name="Shi L."/>
            <person name="Lu R."/>
            <person name="Comes H.P."/>
            <person name="Ma Y."/>
            <person name="Chen Y."/>
            <person name="Huang G."/>
            <person name="Zhou Y."/>
            <person name="Zheng Z."/>
            <person name="Qiu Y."/>
        </authorList>
    </citation>
    <scope>NUCLEOTIDE SEQUENCE [LARGE SCALE GENOMIC DNA]</scope>
    <source>
        <strain evidence="20">F231</strain>
    </source>
</reference>
<dbReference type="PROSITE" id="PS50235">
    <property type="entry name" value="USP_3"/>
    <property type="match status" value="1"/>
</dbReference>
<dbReference type="GO" id="GO:0016579">
    <property type="term" value="P:protein deubiquitination"/>
    <property type="evidence" value="ECO:0007669"/>
    <property type="project" value="InterPro"/>
</dbReference>
<dbReference type="PANTHER" id="PTHR37739:SF14">
    <property type="entry name" value="KINESIN-LIKE PROTEIN KIN-12E"/>
    <property type="match status" value="1"/>
</dbReference>
<keyword evidence="21" id="KW-1185">Reference proteome</keyword>
<dbReference type="PROSITE" id="PS50144">
    <property type="entry name" value="MATH"/>
    <property type="match status" value="1"/>
</dbReference>
<proteinExistence type="inferred from homology"/>
<dbReference type="SUPFAM" id="SSF54001">
    <property type="entry name" value="Cysteine proteinases"/>
    <property type="match status" value="1"/>
</dbReference>
<keyword evidence="10 14" id="KW-0067">ATP-binding</keyword>
<dbReference type="Gene3D" id="3.10.20.90">
    <property type="entry name" value="Phosphatidylinositol 3-kinase Catalytic Subunit, Chain A, domain 1"/>
    <property type="match status" value="2"/>
</dbReference>
<feature type="domain" description="MATH" evidence="18">
    <location>
        <begin position="41"/>
        <end position="176"/>
    </location>
</feature>
<feature type="domain" description="USP" evidence="19">
    <location>
        <begin position="196"/>
        <end position="541"/>
    </location>
</feature>
<dbReference type="CDD" id="cd00121">
    <property type="entry name" value="MATH"/>
    <property type="match status" value="1"/>
</dbReference>
<evidence type="ECO:0000256" key="12">
    <source>
        <dbReference type="ARBA" id="ARBA00023175"/>
    </source>
</evidence>
<dbReference type="PANTHER" id="PTHR37739">
    <property type="entry name" value="KINESIN-LIKE PROTEIN KIN-12D"/>
    <property type="match status" value="1"/>
</dbReference>
<dbReference type="GO" id="GO:0007018">
    <property type="term" value="P:microtubule-based movement"/>
    <property type="evidence" value="ECO:0007669"/>
    <property type="project" value="InterPro"/>
</dbReference>
<evidence type="ECO:0000256" key="1">
    <source>
        <dbReference type="ARBA" id="ARBA00000707"/>
    </source>
</evidence>
<dbReference type="FunFam" id="3.10.20.90:FF:000050">
    <property type="entry name" value="Ubiquitin carboxyl-terminal hydrolase 13"/>
    <property type="match status" value="1"/>
</dbReference>
<dbReference type="InterPro" id="IPR002083">
    <property type="entry name" value="MATH/TRAF_dom"/>
</dbReference>
<feature type="coiled-coil region" evidence="15">
    <location>
        <begin position="1636"/>
        <end position="1670"/>
    </location>
</feature>
<dbReference type="InterPro" id="IPR028889">
    <property type="entry name" value="USP"/>
</dbReference>
<evidence type="ECO:0000256" key="7">
    <source>
        <dbReference type="ARBA" id="ARBA00022786"/>
    </source>
</evidence>
<dbReference type="GO" id="GO:0005874">
    <property type="term" value="C:microtubule"/>
    <property type="evidence" value="ECO:0007669"/>
    <property type="project" value="UniProtKB-KW"/>
</dbReference>
<dbReference type="InterPro" id="IPR027417">
    <property type="entry name" value="P-loop_NTPase"/>
</dbReference>
<evidence type="ECO:0000256" key="14">
    <source>
        <dbReference type="PROSITE-ProRule" id="PRU00283"/>
    </source>
</evidence>
<feature type="coiled-coil region" evidence="15">
    <location>
        <begin position="1778"/>
        <end position="1832"/>
    </location>
</feature>
<dbReference type="CDD" id="cd02659">
    <property type="entry name" value="peptidase_C19C"/>
    <property type="match status" value="1"/>
</dbReference>
<dbReference type="GO" id="GO:0008017">
    <property type="term" value="F:microtubule binding"/>
    <property type="evidence" value="ECO:0007669"/>
    <property type="project" value="InterPro"/>
</dbReference>
<dbReference type="InterPro" id="IPR001752">
    <property type="entry name" value="Kinesin_motor_dom"/>
</dbReference>
<feature type="coiled-coil region" evidence="15">
    <location>
        <begin position="2034"/>
        <end position="2075"/>
    </location>
</feature>
<comment type="catalytic activity">
    <reaction evidence="1">
        <text>Thiol-dependent hydrolysis of ester, thioester, amide, peptide and isopeptide bonds formed by the C-terminal Gly of ubiquitin (a 76-residue protein attached to proteins as an intracellular targeting signal).</text>
        <dbReference type="EC" id="3.4.19.12"/>
    </reaction>
</comment>
<keyword evidence="7" id="KW-0833">Ubl conjugation pathway</keyword>
<dbReference type="Pfam" id="PF14533">
    <property type="entry name" value="USP7_C2"/>
    <property type="match status" value="1"/>
</dbReference>
<dbReference type="Gene3D" id="3.40.850.10">
    <property type="entry name" value="Kinesin motor domain"/>
    <property type="match status" value="1"/>
</dbReference>
<gene>
    <name evidence="20" type="ORF">SAY86_018937</name>
</gene>
<evidence type="ECO:0000256" key="2">
    <source>
        <dbReference type="ARBA" id="ARBA00009085"/>
    </source>
</evidence>
<feature type="coiled-coil region" evidence="15">
    <location>
        <begin position="1874"/>
        <end position="1915"/>
    </location>
</feature>
<dbReference type="Pfam" id="PF22486">
    <property type="entry name" value="MATH_2"/>
    <property type="match status" value="1"/>
</dbReference>
<keyword evidence="8" id="KW-0378">Hydrolase</keyword>
<dbReference type="GO" id="GO:0005634">
    <property type="term" value="C:nucleus"/>
    <property type="evidence" value="ECO:0007669"/>
    <property type="project" value="UniProtKB-ARBA"/>
</dbReference>
<protein>
    <recommendedName>
        <fullName evidence="3">ubiquitinyl hydrolase 1</fullName>
        <ecNumber evidence="3">3.4.19.12</ecNumber>
    </recommendedName>
</protein>
<dbReference type="InterPro" id="IPR044986">
    <property type="entry name" value="KIF15/KIN-12"/>
</dbReference>
<evidence type="ECO:0000313" key="21">
    <source>
        <dbReference type="Proteomes" id="UP001346149"/>
    </source>
</evidence>
<dbReference type="InterPro" id="IPR019821">
    <property type="entry name" value="Kinesin_motor_CS"/>
</dbReference>
<comment type="caution">
    <text evidence="20">The sequence shown here is derived from an EMBL/GenBank/DDBJ whole genome shotgun (WGS) entry which is preliminary data.</text>
</comment>
<dbReference type="GO" id="GO:0005524">
    <property type="term" value="F:ATP binding"/>
    <property type="evidence" value="ECO:0007669"/>
    <property type="project" value="UniProtKB-UniRule"/>
</dbReference>
<dbReference type="EC" id="3.4.19.12" evidence="3"/>
<sequence>MTDTDPSTDDGFRVNRLVPVFVNGNAEIVIFSPSQLFQQLLNRKLEMLNGLARLEDEQDQPRPLRGIGMGGKFSGPFMVGGYRWKIRIFLDMDNFSIYLNVADALIQPDGWYRYARFSLGVINQIEKERSIRKGGQHMFNAHGKDWGFNSLMTRGELYDLPRGYLVNDTLIVEAEVTVLKGEDKPWGKSTKATCYVGLKNQGATCYMNSVLQTLYHIPYFRKAVYKMPPTEGNTSASISMPLALQRLFYNLQHSKSSVTTEELTTSFGWNKQDSFMQHDVQEFSRLLCEKLESKMQVNLTGVVFEFLYCDFLIILNCSLQGTLVEGTIQNLFEGLLSNNVICLNVDYKSTRRETFYDLQLDVKGCGDIYASFDKYVEMERLEGDNKYHCEKFGLQEAVKHVLFIKFPPVLQLHLKRFEYDHTSKDMLKINDRYEFPLQLDLDRDGRKYFCDEEKIKNDRNLYTLHSVLVHSGGVHYGHYTAFIRPTLTNQWYKFDDEFVTVVDVKTALDEQYGGKPLVDFNGFPVEGAYHSNAYMLVYVRESDKDRIICNVDDTDIAEHLWENLIKVQEEKKHEKEDADEHLHTYVKVARDVDFAEQIGRDIYFGLVNLDKVRVFCVPNQMEFRKFKEEVAKEFGIPVQFQRFWLWVERENQTHRSLLPLIQSDEANSVGLVRERWGKLDSAELNLFLEVEFGQLQPMGPPGNTKEDILLFFKLYDPEKKELRYRGMLSVKRTAKPSEILANLNKMAGYTLDQEIDLYEEIGLKPIVMCKSVDKQVSFGDSQFEDGHIICFQKSPPANKDGQHEYPDVPSFLEYVHNHQVIHFRSLDKPKDDDFCLEMSKVYTYDDVVAKVAQKLGLDDPSNIRLTSHNCHSQQPETQPIMSTGVERLSDMLVHDNQASDILYYEVLDNPLPELGDLKILEVSFHNAGKDEVITHTIRLPKQCTVGDLLNDLRTKAYLSPIIFIHLFVELSHPQAELRLLKIAYNKIYKIFPLGEKIERLIDEDWKLRAEEILEEETNLGPQSCLLYAHHFTKETDPSEEFVSFGEPFLFVMHQGETLEEIKGRIQKRLKVPDEAFAKWKFMVFSRDQHVYLQDNDILSNYLKVSDIEGNSWGQLGLEHPHTSRRRARAEDQVLQSITSKALFGCINAPNLLAVCFLTLSCNFKSFKRYYLFAASMGFIPTALRTTVWSVLSRVISLQYNSLRSLQLANSTMVFVSDMASACKSRFGFTSDHHPEPANSDLLLRSVARENAAHSQPFTVWTSEDHNDDCSRVGTSSQGFEFCEDPSFWKDHNVQVIIRIRPLSSSEISLQGYNKCVRQESCQTITWMGHPESRFTFDLVADEYVSQEKLFKAAGVPMVENCVGGYNSCMFAYGQTGSGKTHTMLGDIEGGTRRHSANCGMTPRVFEYLFSRIQKEKEARKDEKMRFTCKCSFLEIYNEQILDLLDPSSSNLQIREDNRKGVYVENLKEVEVTNAREVLLQLIQGAANRKVAATNMNLASSRSHSVFTCAIESKWDVQGVTHHRFARLNLVDLAGSERQKSSGAEGERLKEATNINKSLSTLGLVIMNLVSISNGKSLHVPYRDSKLTFLLQDSLGGNSKTIIIANISPSNCCSLETLSTLKFAQRAKFIKNNAIINEDASGDIISMRMQIQQLKKEVARLRNTVNGGADNVDSDALATNFPRTPGPFKWEALNGSFSPLTSDRRITQKDDYEVALVESLRREKDREMALQALTLENQAALQLAKQREDEIQGLKMRLRFREAGIKRLEAVASGKISAETHLLEEKEELLKEIEVLRTQVDRNQEVTRFAMENLRLKEEIRRLKSFVEEGERETMKEQVTVLQNKLLEVLDWKLMHESNPPAAKEPRSPWHSEENEFLRLQAIQNQAELQSLRKKLDLCLEEKVKLERHVQELEEERSRRCEDEKQQPGMVPSSVPVVNFDDQMELKTMVDAIAAASQREAKAHESAIVLSKENEELRMKIKILIEDNNKLIELYEQATLQGNNHIQDNVAGGIHDQAPEILGDDGAFIEPCESNESGNEKIKNLENQLVEMHEENEKLMSLYEKAMQERDEFKRMLYNSGPPADNAKDEYDCLEKRVEVVDAGEKNLNLEGYLESDVLPCSKEESQFRRLSSTSMEETAKAMEPFLFTESDILKGGSSTFKLVAPMDKKLIDDDQVNSDHLETETSNSSSAYEIVLVKMNLENAELVLKDYARNAPAFVAVEKAVNEVDDISRQIEEMQETIQARKHELGALANLRTEEQASADLAWKKFSALKQSILRFSESLEYFEQREARAKGRANASASCLNQKKNELTHLQACKGELEAVLVKNQQSEEETKKILASLNLKLEEEKHKQVSSNVLLPIENKSWIGKASDLLKVEEEKIKLQTEIRLCQERLGSIRKDLVELEQKLGKVDAKMQAVKGEIAKDSRTADEMEVALQGAMLEKNSIVEMTENGKHEIQDTLLCYHQHIFEADLKAEEIVVLEEELKLHLQRIHELEEARDEKRVHLLGEMQSYTAAWEKMDGLQSAVTMIEQARSLLTDGL</sequence>
<feature type="coiled-coil region" evidence="15">
    <location>
        <begin position="2221"/>
        <end position="2248"/>
    </location>
</feature>
<dbReference type="InterPro" id="IPR036961">
    <property type="entry name" value="Kinesin_motor_dom_sf"/>
</dbReference>
<keyword evidence="6 14" id="KW-0547">Nucleotide-binding</keyword>
<feature type="coiled-coil region" evidence="15">
    <location>
        <begin position="2315"/>
        <end position="2423"/>
    </location>
</feature>
<feature type="binding site" evidence="14">
    <location>
        <begin position="1373"/>
        <end position="1380"/>
    </location>
    <ligand>
        <name>ATP</name>
        <dbReference type="ChEBI" id="CHEBI:30616"/>
    </ligand>
</feature>
<dbReference type="PROSITE" id="PS00972">
    <property type="entry name" value="USP_1"/>
    <property type="match status" value="1"/>
</dbReference>
<keyword evidence="9" id="KW-0788">Thiol protease</keyword>
<evidence type="ECO:0000256" key="4">
    <source>
        <dbReference type="ARBA" id="ARBA00022670"/>
    </source>
</evidence>
<dbReference type="InterPro" id="IPR038765">
    <property type="entry name" value="Papain-like_cys_pep_sf"/>
</dbReference>
<dbReference type="SUPFAM" id="SSF52540">
    <property type="entry name" value="P-loop containing nucleoside triphosphate hydrolases"/>
    <property type="match status" value="1"/>
</dbReference>
<dbReference type="InterPro" id="IPR024729">
    <property type="entry name" value="USP7_ICP0-binding_dom"/>
</dbReference>
<dbReference type="InterPro" id="IPR008974">
    <property type="entry name" value="TRAF-like"/>
</dbReference>
<keyword evidence="5" id="KW-0493">Microtubule</keyword>
<dbReference type="PROSITE" id="PS50067">
    <property type="entry name" value="KINESIN_MOTOR_2"/>
    <property type="match status" value="1"/>
</dbReference>
<feature type="domain" description="Kinesin motor" evidence="17">
    <location>
        <begin position="1292"/>
        <end position="1629"/>
    </location>
</feature>
<dbReference type="Gene3D" id="3.90.70.10">
    <property type="entry name" value="Cysteine proteinases"/>
    <property type="match status" value="1"/>
</dbReference>
<feature type="region of interest" description="Disordered" evidence="16">
    <location>
        <begin position="1916"/>
        <end position="1935"/>
    </location>
</feature>
<evidence type="ECO:0000256" key="6">
    <source>
        <dbReference type="ARBA" id="ARBA00022741"/>
    </source>
</evidence>
<organism evidence="20 21">
    <name type="scientific">Trapa natans</name>
    <name type="common">Water chestnut</name>
    <dbReference type="NCBI Taxonomy" id="22666"/>
    <lineage>
        <taxon>Eukaryota</taxon>
        <taxon>Viridiplantae</taxon>
        <taxon>Streptophyta</taxon>
        <taxon>Embryophyta</taxon>
        <taxon>Tracheophyta</taxon>
        <taxon>Spermatophyta</taxon>
        <taxon>Magnoliopsida</taxon>
        <taxon>eudicotyledons</taxon>
        <taxon>Gunneridae</taxon>
        <taxon>Pentapetalae</taxon>
        <taxon>rosids</taxon>
        <taxon>malvids</taxon>
        <taxon>Myrtales</taxon>
        <taxon>Lythraceae</taxon>
        <taxon>Trapa</taxon>
    </lineage>
</organism>
<dbReference type="InterPro" id="IPR001394">
    <property type="entry name" value="Peptidase_C19_UCH"/>
</dbReference>
<evidence type="ECO:0000256" key="13">
    <source>
        <dbReference type="ARBA" id="ARBA00034488"/>
    </source>
</evidence>
<dbReference type="SUPFAM" id="SSF49599">
    <property type="entry name" value="TRAF domain-like"/>
    <property type="match status" value="1"/>
</dbReference>
<keyword evidence="4" id="KW-0645">Protease</keyword>
<evidence type="ECO:0000256" key="8">
    <source>
        <dbReference type="ARBA" id="ARBA00022801"/>
    </source>
</evidence>
<evidence type="ECO:0000256" key="16">
    <source>
        <dbReference type="SAM" id="MobiDB-lite"/>
    </source>
</evidence>
<dbReference type="Proteomes" id="UP001346149">
    <property type="component" value="Unassembled WGS sequence"/>
</dbReference>
<feature type="compositionally biased region" description="Basic and acidic residues" evidence="16">
    <location>
        <begin position="1916"/>
        <end position="1925"/>
    </location>
</feature>
<dbReference type="PRINTS" id="PR00380">
    <property type="entry name" value="KINESINHEAVY"/>
</dbReference>
<dbReference type="InterPro" id="IPR018200">
    <property type="entry name" value="USP_CS"/>
</dbReference>
<evidence type="ECO:0000256" key="3">
    <source>
        <dbReference type="ARBA" id="ARBA00012759"/>
    </source>
</evidence>
<dbReference type="PROSITE" id="PS00411">
    <property type="entry name" value="KINESIN_MOTOR_1"/>
    <property type="match status" value="1"/>
</dbReference>
<dbReference type="EMBL" id="JAXQNO010000014">
    <property type="protein sequence ID" value="KAK4784569.1"/>
    <property type="molecule type" value="Genomic_DNA"/>
</dbReference>
<evidence type="ECO:0000259" key="17">
    <source>
        <dbReference type="PROSITE" id="PS50067"/>
    </source>
</evidence>
<dbReference type="Pfam" id="PF00225">
    <property type="entry name" value="Kinesin"/>
    <property type="match status" value="1"/>
</dbReference>
<dbReference type="GO" id="GO:0004843">
    <property type="term" value="F:cysteine-type deubiquitinase activity"/>
    <property type="evidence" value="ECO:0007669"/>
    <property type="project" value="UniProtKB-EC"/>
</dbReference>
<evidence type="ECO:0000313" key="20">
    <source>
        <dbReference type="EMBL" id="KAK4784569.1"/>
    </source>
</evidence>
<dbReference type="FunFam" id="3.40.850.10:FF:000033">
    <property type="entry name" value="Kinesin-like protein KIN-12E"/>
    <property type="match status" value="1"/>
</dbReference>
<evidence type="ECO:0000256" key="10">
    <source>
        <dbReference type="ARBA" id="ARBA00022840"/>
    </source>
</evidence>
<evidence type="ECO:0000259" key="19">
    <source>
        <dbReference type="PROSITE" id="PS50235"/>
    </source>
</evidence>
<dbReference type="GO" id="GO:0003777">
    <property type="term" value="F:microtubule motor activity"/>
    <property type="evidence" value="ECO:0007669"/>
    <property type="project" value="InterPro"/>
</dbReference>
<dbReference type="GO" id="GO:0006508">
    <property type="term" value="P:proteolysis"/>
    <property type="evidence" value="ECO:0007669"/>
    <property type="project" value="UniProtKB-KW"/>
</dbReference>
<dbReference type="Pfam" id="PF12436">
    <property type="entry name" value="USP7_ICP0_bdg"/>
    <property type="match status" value="1"/>
</dbReference>
<dbReference type="SMART" id="SM00129">
    <property type="entry name" value="KISc"/>
    <property type="match status" value="1"/>
</dbReference>
<dbReference type="PROSITE" id="PS00973">
    <property type="entry name" value="USP_2"/>
    <property type="match status" value="1"/>
</dbReference>
<accession>A0AAN7LH65</accession>
<comment type="similarity">
    <text evidence="2">Belongs to the peptidase C19 family.</text>
</comment>
<name>A0AAN7LH65_TRANT</name>
<evidence type="ECO:0000256" key="5">
    <source>
        <dbReference type="ARBA" id="ARBA00022701"/>
    </source>
</evidence>
<keyword evidence="12 14" id="KW-0505">Motor protein</keyword>
<dbReference type="SMART" id="SM00061">
    <property type="entry name" value="MATH"/>
    <property type="match status" value="1"/>
</dbReference>
<comment type="similarity">
    <text evidence="13">Belongs to the TRAFAC class myosin-kinesin ATPase superfamily. Kinesin family. KIN-12 subfamily.</text>
</comment>
<dbReference type="Pfam" id="PF00443">
    <property type="entry name" value="UCH"/>
    <property type="match status" value="1"/>
</dbReference>
<evidence type="ECO:0000259" key="18">
    <source>
        <dbReference type="PROSITE" id="PS50144"/>
    </source>
</evidence>
<evidence type="ECO:0000256" key="15">
    <source>
        <dbReference type="SAM" id="Coils"/>
    </source>
</evidence>
<evidence type="ECO:0000256" key="11">
    <source>
        <dbReference type="ARBA" id="ARBA00023054"/>
    </source>
</evidence>
<dbReference type="Gene3D" id="2.60.210.10">
    <property type="entry name" value="Apoptosis, Tumor Necrosis Factor Receptor Associated Protein 2, Chain A"/>
    <property type="match status" value="1"/>
</dbReference>
<dbReference type="InterPro" id="IPR029346">
    <property type="entry name" value="USP_C"/>
</dbReference>
<evidence type="ECO:0000256" key="9">
    <source>
        <dbReference type="ARBA" id="ARBA00022807"/>
    </source>
</evidence>
<keyword evidence="11 15" id="KW-0175">Coiled coil</keyword>